<feature type="compositionally biased region" description="Basic residues" evidence="1">
    <location>
        <begin position="45"/>
        <end position="63"/>
    </location>
</feature>
<feature type="region of interest" description="Disordered" evidence="1">
    <location>
        <begin position="88"/>
        <end position="108"/>
    </location>
</feature>
<sequence length="159" mass="18876">MHTAYAIWKTTNHHNQEEQQRAPDKHHTHPSRRVNHPTMEQQTNRPHRPPKKEKTKHEKGKNPKVRLIIFSKLAWFKHVAYFGLLVVHRPSPPNQDEKRRNRPEGTSKRIKLSSMYLYRTEPLVSDQQLNKSQARALAKVKRTILCLFVHQFQLTCLLK</sequence>
<evidence type="ECO:0000313" key="2">
    <source>
        <dbReference type="EMBL" id="KAA1111028.1"/>
    </source>
</evidence>
<dbReference type="EMBL" id="VSWC01000027">
    <property type="protein sequence ID" value="KAA1111028.1"/>
    <property type="molecule type" value="Genomic_DNA"/>
</dbReference>
<comment type="caution">
    <text evidence="2">The sequence shown here is derived from an EMBL/GenBank/DDBJ whole genome shotgun (WGS) entry which is preliminary data.</text>
</comment>
<dbReference type="Proteomes" id="UP000324748">
    <property type="component" value="Unassembled WGS sequence"/>
</dbReference>
<proteinExistence type="predicted"/>
<protein>
    <submittedName>
        <fullName evidence="2">Uncharacterized protein</fullName>
    </submittedName>
</protein>
<name>A0A5B0QCS5_PUCGR</name>
<feature type="compositionally biased region" description="Basic and acidic residues" evidence="1">
    <location>
        <begin position="95"/>
        <end position="107"/>
    </location>
</feature>
<organism evidence="2 3">
    <name type="scientific">Puccinia graminis f. sp. tritici</name>
    <dbReference type="NCBI Taxonomy" id="56615"/>
    <lineage>
        <taxon>Eukaryota</taxon>
        <taxon>Fungi</taxon>
        <taxon>Dikarya</taxon>
        <taxon>Basidiomycota</taxon>
        <taxon>Pucciniomycotina</taxon>
        <taxon>Pucciniomycetes</taxon>
        <taxon>Pucciniales</taxon>
        <taxon>Pucciniaceae</taxon>
        <taxon>Puccinia</taxon>
    </lineage>
</organism>
<evidence type="ECO:0000256" key="1">
    <source>
        <dbReference type="SAM" id="MobiDB-lite"/>
    </source>
</evidence>
<evidence type="ECO:0000313" key="3">
    <source>
        <dbReference type="Proteomes" id="UP000324748"/>
    </source>
</evidence>
<feature type="compositionally biased region" description="Basic and acidic residues" evidence="1">
    <location>
        <begin position="14"/>
        <end position="25"/>
    </location>
</feature>
<gene>
    <name evidence="2" type="ORF">PGT21_035868</name>
</gene>
<reference evidence="2 3" key="1">
    <citation type="submission" date="2019-05" db="EMBL/GenBank/DDBJ databases">
        <title>Emergence of the Ug99 lineage of the wheat stem rust pathogen through somatic hybridization.</title>
        <authorList>
            <person name="Li F."/>
            <person name="Upadhyaya N.M."/>
            <person name="Sperschneider J."/>
            <person name="Matny O."/>
            <person name="Nguyen-Phuc H."/>
            <person name="Mago R."/>
            <person name="Raley C."/>
            <person name="Miller M.E."/>
            <person name="Silverstein K.A.T."/>
            <person name="Henningsen E."/>
            <person name="Hirsch C.D."/>
            <person name="Visser B."/>
            <person name="Pretorius Z.A."/>
            <person name="Steffenson B.J."/>
            <person name="Schwessinger B."/>
            <person name="Dodds P.N."/>
            <person name="Figueroa M."/>
        </authorList>
    </citation>
    <scope>NUCLEOTIDE SEQUENCE [LARGE SCALE GENOMIC DNA]</scope>
    <source>
        <strain evidence="2">21-0</strain>
    </source>
</reference>
<accession>A0A5B0QCS5</accession>
<keyword evidence="3" id="KW-1185">Reference proteome</keyword>
<feature type="region of interest" description="Disordered" evidence="1">
    <location>
        <begin position="1"/>
        <end position="63"/>
    </location>
</feature>
<feature type="compositionally biased region" description="Basic residues" evidence="1">
    <location>
        <begin position="26"/>
        <end position="35"/>
    </location>
</feature>
<dbReference type="AlphaFoldDB" id="A0A5B0QCS5"/>